<dbReference type="Gene3D" id="3.40.50.2000">
    <property type="entry name" value="Glycogen Phosphorylase B"/>
    <property type="match status" value="1"/>
</dbReference>
<dbReference type="InterPro" id="IPR050519">
    <property type="entry name" value="Glycosyltransf_28_UgtP"/>
</dbReference>
<organism evidence="5 6">
    <name type="scientific">Bacillus atrophaeus (strain 1942)</name>
    <dbReference type="NCBI Taxonomy" id="720555"/>
    <lineage>
        <taxon>Bacteria</taxon>
        <taxon>Bacillati</taxon>
        <taxon>Bacillota</taxon>
        <taxon>Bacilli</taxon>
        <taxon>Bacillales</taxon>
        <taxon>Bacillaceae</taxon>
        <taxon>Bacillus</taxon>
    </lineage>
</organism>
<evidence type="ECO:0000256" key="1">
    <source>
        <dbReference type="ARBA" id="ARBA00006962"/>
    </source>
</evidence>
<sequence>MTNILIFPFLSISTGHHHAADSLQIELSLRSLQSEKIDIFSHRYKRLEKLSSITYLKWIQYFPKTYSWIYHLMACGHHETKKRYVMYEWLFLKSMKQLIKEKQPDLVFCTHALPSYLLNQLKREFPAMKVVNVYTDFFVNQVWGRQNIDYHFVPIKDIKEQLIAEGVDEEKIFLTGIPIDRSSTAEPKLTQAEKHLPRYTVMITGGSMGVGGIFKLIKELSPGGNISYQILCGKNEKLYRYVKSLHNPLLEALPYIHSKAEMNHLYQHASGIITKPGGVTVSECIEKKLPTFIYHALPGQEEMNLNLLKKRRLVISLENWKKQPIEDQLLSFFQSSEHVRHYQEHVSQHLLEMSDWDIREMIGKIIL</sequence>
<keyword evidence="2" id="KW-0328">Glycosyltransferase</keyword>
<dbReference type="PANTHER" id="PTHR43025:SF3">
    <property type="entry name" value="MONOGALACTOSYLDIACYLGLYCEROL SYNTHASE 1, CHLOROPLASTIC"/>
    <property type="match status" value="1"/>
</dbReference>
<comment type="similarity">
    <text evidence="1">Belongs to the glycosyltransferase 28 family.</text>
</comment>
<dbReference type="Proteomes" id="UP000006867">
    <property type="component" value="Chromosome"/>
</dbReference>
<keyword evidence="3" id="KW-0808">Transferase</keyword>
<name>A0ABN3Z743_BACA1</name>
<evidence type="ECO:0000259" key="4">
    <source>
        <dbReference type="Pfam" id="PF06925"/>
    </source>
</evidence>
<dbReference type="PANTHER" id="PTHR43025">
    <property type="entry name" value="MONOGALACTOSYLDIACYLGLYCEROL SYNTHASE"/>
    <property type="match status" value="1"/>
</dbReference>
<dbReference type="InterPro" id="IPR009695">
    <property type="entry name" value="Diacylglyc_glucosyltr_N"/>
</dbReference>
<evidence type="ECO:0000313" key="6">
    <source>
        <dbReference type="Proteomes" id="UP000006867"/>
    </source>
</evidence>
<dbReference type="RefSeq" id="WP_003327354.1">
    <property type="nucleotide sequence ID" value="NC_014639.1"/>
</dbReference>
<proteinExistence type="inferred from homology"/>
<dbReference type="SUPFAM" id="SSF53756">
    <property type="entry name" value="UDP-Glycosyltransferase/glycogen phosphorylase"/>
    <property type="match status" value="1"/>
</dbReference>
<protein>
    <submittedName>
        <fullName evidence="5">YkoN</fullName>
    </submittedName>
</protein>
<reference evidence="5 6" key="1">
    <citation type="journal article" date="2011" name="Front. Microbiol.">
        <title>Genomic signatures of strain selection and enhancement in Bacillus atrophaeus var. globigii, a historical biowarfare simulant.</title>
        <authorList>
            <person name="Gibbons H.S."/>
            <person name="Broomall S.M."/>
            <person name="McNew L.A."/>
            <person name="Daligault H."/>
            <person name="Chapman C."/>
            <person name="Bruce D."/>
            <person name="Karavis M."/>
            <person name="Krepps M."/>
            <person name="McGregor P.A."/>
            <person name="Hong C."/>
            <person name="Park K.H."/>
            <person name="Akmal A."/>
            <person name="Feldman A."/>
            <person name="Lin J.S."/>
            <person name="Chang W.E."/>
            <person name="Higgs B.W."/>
            <person name="Demirev P."/>
            <person name="Lindquist J."/>
            <person name="Liem A."/>
            <person name="Fochler E."/>
            <person name="Read T.D."/>
            <person name="Tapia R."/>
            <person name="Johnson S."/>
            <person name="Bishop-Lilly K.A."/>
            <person name="Detter C."/>
            <person name="Han C."/>
            <person name="Sozhamannan S."/>
            <person name="Rosenzweig C.N."/>
            <person name="Skowronski E.W."/>
        </authorList>
    </citation>
    <scope>NUCLEOTIDE SEQUENCE [LARGE SCALE GENOMIC DNA]</scope>
    <source>
        <strain evidence="5 6">1942</strain>
    </source>
</reference>
<dbReference type="EMBL" id="CP002207">
    <property type="protein sequence ID" value="ADP31834.1"/>
    <property type="molecule type" value="Genomic_DNA"/>
</dbReference>
<keyword evidence="6" id="KW-1185">Reference proteome</keyword>
<accession>A0ABN3Z743</accession>
<evidence type="ECO:0000256" key="2">
    <source>
        <dbReference type="ARBA" id="ARBA00022676"/>
    </source>
</evidence>
<evidence type="ECO:0000313" key="5">
    <source>
        <dbReference type="EMBL" id="ADP31834.1"/>
    </source>
</evidence>
<gene>
    <name evidence="5" type="ordered locus">BATR1942_04400</name>
</gene>
<dbReference type="Pfam" id="PF06925">
    <property type="entry name" value="MGDG_synth"/>
    <property type="match status" value="1"/>
</dbReference>
<evidence type="ECO:0000256" key="3">
    <source>
        <dbReference type="ARBA" id="ARBA00022679"/>
    </source>
</evidence>
<feature type="domain" description="Diacylglycerol glucosyltransferase N-terminal" evidence="4">
    <location>
        <begin position="16"/>
        <end position="179"/>
    </location>
</feature>